<dbReference type="InterPro" id="IPR018301">
    <property type="entry name" value="ArAA_hydroxylase_Fe/CU_BS"/>
</dbReference>
<evidence type="ECO:0000313" key="9">
    <source>
        <dbReference type="Proteomes" id="UP000029558"/>
    </source>
</evidence>
<keyword evidence="3 7" id="KW-0479">Metal-binding</keyword>
<evidence type="ECO:0000256" key="1">
    <source>
        <dbReference type="ARBA" id="ARBA00001954"/>
    </source>
</evidence>
<evidence type="ECO:0000256" key="6">
    <source>
        <dbReference type="ARBA" id="ARBA00023033"/>
    </source>
</evidence>
<protein>
    <submittedName>
        <fullName evidence="8">Biopterin-dependent aromatic amino acid hydroxylase family protein</fullName>
        <ecNumber evidence="8">1.14.16.1</ecNumber>
    </submittedName>
</protein>
<dbReference type="PANTHER" id="PTHR11473">
    <property type="entry name" value="AROMATIC AMINO ACID HYDROXYLASE"/>
    <property type="match status" value="1"/>
</dbReference>
<dbReference type="EMBL" id="CP012508">
    <property type="protein sequence ID" value="ALB24133.1"/>
    <property type="molecule type" value="Genomic_DNA"/>
</dbReference>
<dbReference type="Proteomes" id="UP000029558">
    <property type="component" value="Chromosome"/>
</dbReference>
<dbReference type="InterPro" id="IPR036329">
    <property type="entry name" value="Aro-AA_hydroxylase_C_sf"/>
</dbReference>
<dbReference type="CDD" id="cd00361">
    <property type="entry name" value="arom_aa_hydroxylase"/>
    <property type="match status" value="1"/>
</dbReference>
<dbReference type="RefSeq" id="WP_017378143.1">
    <property type="nucleotide sequence ID" value="NZ_CP012508.1"/>
</dbReference>
<keyword evidence="4 8" id="KW-0560">Oxidoreductase</keyword>
<keyword evidence="5 7" id="KW-0408">Iron</keyword>
<dbReference type="SUPFAM" id="SSF56534">
    <property type="entry name" value="Aromatic aminoacid monoxygenases, catalytic and oligomerization domains"/>
    <property type="match status" value="1"/>
</dbReference>
<comment type="similarity">
    <text evidence="2">Belongs to the biopterin-dependent aromatic amino acid hydroxylase family.</text>
</comment>
<feature type="binding site" evidence="7">
    <location>
        <position position="194"/>
    </location>
    <ligand>
        <name>Fe cation</name>
        <dbReference type="ChEBI" id="CHEBI:24875"/>
    </ligand>
</feature>
<evidence type="ECO:0000256" key="5">
    <source>
        <dbReference type="ARBA" id="ARBA00023004"/>
    </source>
</evidence>
<dbReference type="InterPro" id="IPR019774">
    <property type="entry name" value="Aromatic-AA_hydroxylase_C"/>
</dbReference>
<dbReference type="InterPro" id="IPR001273">
    <property type="entry name" value="ArAA_hydroxylase"/>
</dbReference>
<dbReference type="GO" id="GO:0005506">
    <property type="term" value="F:iron ion binding"/>
    <property type="evidence" value="ECO:0007669"/>
    <property type="project" value="InterPro"/>
</dbReference>
<feature type="binding site" evidence="7">
    <location>
        <position position="154"/>
    </location>
    <ligand>
        <name>Fe cation</name>
        <dbReference type="ChEBI" id="CHEBI:24875"/>
    </ligand>
</feature>
<dbReference type="AlphaFoldDB" id="A0A1L6TF48"/>
<dbReference type="PANTHER" id="PTHR11473:SF24">
    <property type="entry name" value="PHENYLALANINE-4-HYDROXYLASE"/>
    <property type="match status" value="1"/>
</dbReference>
<evidence type="ECO:0000313" key="8">
    <source>
        <dbReference type="EMBL" id="ALB24133.1"/>
    </source>
</evidence>
<dbReference type="InterPro" id="IPR036951">
    <property type="entry name" value="ArAA_hydroxylase_sf"/>
</dbReference>
<dbReference type="PROSITE" id="PS00367">
    <property type="entry name" value="BH4_AAA_HYDROXYL_1"/>
    <property type="match status" value="1"/>
</dbReference>
<organism evidence="8 9">
    <name type="scientific">Piscirickettsia salmonis</name>
    <dbReference type="NCBI Taxonomy" id="1238"/>
    <lineage>
        <taxon>Bacteria</taxon>
        <taxon>Pseudomonadati</taxon>
        <taxon>Pseudomonadota</taxon>
        <taxon>Gammaproteobacteria</taxon>
        <taxon>Thiotrichales</taxon>
        <taxon>Piscirickettsiaceae</taxon>
        <taxon>Piscirickettsia</taxon>
    </lineage>
</organism>
<accession>A0A1L6TF48</accession>
<evidence type="ECO:0000256" key="7">
    <source>
        <dbReference type="PIRSR" id="PIRSR601273-2"/>
    </source>
</evidence>
<dbReference type="Gene3D" id="1.10.800.10">
    <property type="entry name" value="Aromatic amino acid hydroxylase"/>
    <property type="match status" value="1"/>
</dbReference>
<dbReference type="PROSITE" id="PS51410">
    <property type="entry name" value="BH4_AAA_HYDROXYL_2"/>
    <property type="match status" value="1"/>
</dbReference>
<dbReference type="OrthoDB" id="9780502at2"/>
<name>A0A1L6TF48_PISSA</name>
<dbReference type="NCBIfam" id="NF008877">
    <property type="entry name" value="PRK11913.1-2"/>
    <property type="match status" value="1"/>
</dbReference>
<sequence length="274" mass="31542">MAKDKENNSDFLSAYEKGALAGNDPRCVPITLDTPMLIGKKFPELEYSAEQHNTWQTLFKRQIKILENRASQDFIKGITALDLPADHLPSVHKINEKLHTFNDWQVGYSPGLLAGAQFIAALAKRVIPSTNYIREPHELDYTPAPDMFHEIFGHMPLITNPYFSEFFQDFGKASLNADEKTALKLERFYWFTVEFGLIQETAGTRIYGAGILSSYNETLHCLTDKVEKKPFKPADLANQDYDVWHMQPLLFVIESYEQLKTEFHDWAKYELKIL</sequence>
<evidence type="ECO:0000256" key="3">
    <source>
        <dbReference type="ARBA" id="ARBA00022723"/>
    </source>
</evidence>
<gene>
    <name evidence="8" type="ORF">KU39_2958</name>
</gene>
<evidence type="ECO:0000256" key="4">
    <source>
        <dbReference type="ARBA" id="ARBA00023002"/>
    </source>
</evidence>
<keyword evidence="6" id="KW-0503">Monooxygenase</keyword>
<proteinExistence type="inferred from homology"/>
<dbReference type="EC" id="1.14.16.1" evidence="8"/>
<dbReference type="GO" id="GO:0004505">
    <property type="term" value="F:phenylalanine 4-monooxygenase activity"/>
    <property type="evidence" value="ECO:0007669"/>
    <property type="project" value="UniProtKB-EC"/>
</dbReference>
<reference evidence="8 9" key="1">
    <citation type="journal article" date="2014" name="Genome Announc.">
        <title>Comparative Genome Analysis of Two Isolates of the Fish Pathogen Piscirickettsia salmonis from Different Hosts Reveals Major Differences in Virulence-Associated Secretion Systems.</title>
        <authorList>
            <person name="Bohle H."/>
            <person name="Henriquez P."/>
            <person name="Grothusen H."/>
            <person name="Navas E."/>
            <person name="Sandoval A."/>
            <person name="Bustamante F."/>
            <person name="Bustos P."/>
            <person name="Mancilla M."/>
        </authorList>
    </citation>
    <scope>NUCLEOTIDE SEQUENCE [LARGE SCALE GENOMIC DNA]</scope>
    <source>
        <strain evidence="9">B1-32597</strain>
    </source>
</reference>
<dbReference type="Pfam" id="PF00351">
    <property type="entry name" value="Biopterin_H"/>
    <property type="match status" value="1"/>
</dbReference>
<comment type="cofactor">
    <cofactor evidence="1 7">
        <name>Fe(2+)</name>
        <dbReference type="ChEBI" id="CHEBI:29033"/>
    </cofactor>
</comment>
<feature type="binding site" evidence="7">
    <location>
        <position position="149"/>
    </location>
    <ligand>
        <name>Fe cation</name>
        <dbReference type="ChEBI" id="CHEBI:24875"/>
    </ligand>
</feature>
<dbReference type="PRINTS" id="PR00372">
    <property type="entry name" value="FYWHYDRXLASE"/>
</dbReference>
<evidence type="ECO:0000256" key="2">
    <source>
        <dbReference type="ARBA" id="ARBA00009712"/>
    </source>
</evidence>